<dbReference type="RefSeq" id="WP_281795567.1">
    <property type="nucleotide sequence ID" value="NZ_BSDR01000001.1"/>
</dbReference>
<evidence type="ECO:0000259" key="1">
    <source>
        <dbReference type="Pfam" id="PF20114"/>
    </source>
</evidence>
<dbReference type="Pfam" id="PF20114">
    <property type="entry name" value="DUF6504"/>
    <property type="match status" value="1"/>
</dbReference>
<protein>
    <recommendedName>
        <fullName evidence="1">DUF6504 domain-containing protein</fullName>
    </recommendedName>
</protein>
<dbReference type="Proteomes" id="UP001144372">
    <property type="component" value="Unassembled WGS sequence"/>
</dbReference>
<proteinExistence type="predicted"/>
<comment type="caution">
    <text evidence="2">The sequence shown here is derived from an EMBL/GenBank/DDBJ whole genome shotgun (WGS) entry which is preliminary data.</text>
</comment>
<evidence type="ECO:0000313" key="3">
    <source>
        <dbReference type="Proteomes" id="UP001144372"/>
    </source>
</evidence>
<sequence>MELERITVVTRDEYAGAQDPIAFVWRGQRFQIAQILDRWYEGRLDSTRMPLRYFKVRCEEGDVFILRYHELFRAWGILIPSHRGKD</sequence>
<gene>
    <name evidence="2" type="ORF">DAMNIGENAA_30300</name>
</gene>
<feature type="domain" description="DUF6504" evidence="1">
    <location>
        <begin position="6"/>
        <end position="70"/>
    </location>
</feature>
<organism evidence="2 3">
    <name type="scientific">Desulforhabdus amnigena</name>
    <dbReference type="NCBI Taxonomy" id="40218"/>
    <lineage>
        <taxon>Bacteria</taxon>
        <taxon>Pseudomonadati</taxon>
        <taxon>Thermodesulfobacteriota</taxon>
        <taxon>Syntrophobacteria</taxon>
        <taxon>Syntrophobacterales</taxon>
        <taxon>Syntrophobacteraceae</taxon>
        <taxon>Desulforhabdus</taxon>
    </lineage>
</organism>
<name>A0A9W6FVI6_9BACT</name>
<dbReference type="AlphaFoldDB" id="A0A9W6FVI6"/>
<accession>A0A9W6FVI6</accession>
<reference evidence="2" key="1">
    <citation type="submission" date="2022-12" db="EMBL/GenBank/DDBJ databases">
        <title>Reference genome sequencing for broad-spectrum identification of bacterial and archaeal isolates by mass spectrometry.</title>
        <authorList>
            <person name="Sekiguchi Y."/>
            <person name="Tourlousse D.M."/>
        </authorList>
    </citation>
    <scope>NUCLEOTIDE SEQUENCE</scope>
    <source>
        <strain evidence="2">ASRB1</strain>
    </source>
</reference>
<dbReference type="EMBL" id="BSDR01000001">
    <property type="protein sequence ID" value="GLI35597.1"/>
    <property type="molecule type" value="Genomic_DNA"/>
</dbReference>
<keyword evidence="3" id="KW-1185">Reference proteome</keyword>
<evidence type="ECO:0000313" key="2">
    <source>
        <dbReference type="EMBL" id="GLI35597.1"/>
    </source>
</evidence>
<dbReference type="InterPro" id="IPR045443">
    <property type="entry name" value="DUF6504"/>
</dbReference>